<feature type="non-terminal residue" evidence="1">
    <location>
        <position position="74"/>
    </location>
</feature>
<protein>
    <submittedName>
        <fullName evidence="1">Uncharacterized protein</fullName>
    </submittedName>
</protein>
<organism evidence="1">
    <name type="scientific">Tetraselmis sp. GSL018</name>
    <dbReference type="NCBI Taxonomy" id="582737"/>
    <lineage>
        <taxon>Eukaryota</taxon>
        <taxon>Viridiplantae</taxon>
        <taxon>Chlorophyta</taxon>
        <taxon>core chlorophytes</taxon>
        <taxon>Chlorodendrophyceae</taxon>
        <taxon>Chlorodendrales</taxon>
        <taxon>Chlorodendraceae</taxon>
        <taxon>Tetraselmis</taxon>
    </lineage>
</organism>
<sequence length="74" mass="7697">FCNAEPLLPSLPIPNLRPPARCRPPAIPTAHPHLPLFLETPPAPLSSPVDSRPLISCLIPPPCAAAAGGGPQRL</sequence>
<dbReference type="AlphaFoldDB" id="A0A061QVM9"/>
<proteinExistence type="predicted"/>
<accession>A0A061QVM9</accession>
<name>A0A061QVM9_9CHLO</name>
<evidence type="ECO:0000313" key="1">
    <source>
        <dbReference type="EMBL" id="JAC62510.1"/>
    </source>
</evidence>
<dbReference type="EMBL" id="GBEZ01024484">
    <property type="protein sequence ID" value="JAC62510.1"/>
    <property type="molecule type" value="Transcribed_RNA"/>
</dbReference>
<feature type="non-terminal residue" evidence="1">
    <location>
        <position position="1"/>
    </location>
</feature>
<gene>
    <name evidence="1" type="ORF">TSPGSL018_23185</name>
</gene>
<reference evidence="1" key="1">
    <citation type="submission" date="2014-05" db="EMBL/GenBank/DDBJ databases">
        <title>The transcriptome of the halophilic microalga Tetraselmis sp. GSL018 isolated from the Great Salt Lake, Utah.</title>
        <authorList>
            <person name="Jinkerson R.E."/>
            <person name="D'Adamo S."/>
            <person name="Posewitz M.C."/>
        </authorList>
    </citation>
    <scope>NUCLEOTIDE SEQUENCE</scope>
    <source>
        <strain evidence="1">GSL018</strain>
    </source>
</reference>